<dbReference type="PANTHER" id="PTHR33495">
    <property type="entry name" value="ANTI-SIGMA FACTOR ANTAGONIST TM_1081-RELATED-RELATED"/>
    <property type="match status" value="1"/>
</dbReference>
<dbReference type="AlphaFoldDB" id="A0A3G2JPU7"/>
<sequence length="125" mass="13884">MITVRMQHGDTTVALLPEEIDYDNASLVGAQCGDLIRQGCRTLILDASTVKYLDSSAISTFILLLRLLDDHDGTLRLAALDDHYRHNLRILGLDSLFPLYPTVEAAHRPYAISENTEMSQPSRSA</sequence>
<dbReference type="RefSeq" id="WP_121790186.1">
    <property type="nucleotide sequence ID" value="NZ_CP033073.1"/>
</dbReference>
<dbReference type="EMBL" id="CP033073">
    <property type="protein sequence ID" value="AYN42759.1"/>
    <property type="molecule type" value="Genomic_DNA"/>
</dbReference>
<name>A0A3G2JPU7_9ACTN</name>
<dbReference type="SUPFAM" id="SSF52091">
    <property type="entry name" value="SpoIIaa-like"/>
    <property type="match status" value="1"/>
</dbReference>
<organism evidence="2 3">
    <name type="scientific">Streptomyces dangxiongensis</name>
    <dbReference type="NCBI Taxonomy" id="1442032"/>
    <lineage>
        <taxon>Bacteria</taxon>
        <taxon>Bacillati</taxon>
        <taxon>Actinomycetota</taxon>
        <taxon>Actinomycetes</taxon>
        <taxon>Kitasatosporales</taxon>
        <taxon>Streptomycetaceae</taxon>
        <taxon>Streptomyces</taxon>
    </lineage>
</organism>
<dbReference type="PANTHER" id="PTHR33495:SF2">
    <property type="entry name" value="ANTI-SIGMA FACTOR ANTAGONIST TM_1081-RELATED"/>
    <property type="match status" value="1"/>
</dbReference>
<feature type="domain" description="STAS" evidence="1">
    <location>
        <begin position="10"/>
        <end position="110"/>
    </location>
</feature>
<evidence type="ECO:0000313" key="3">
    <source>
        <dbReference type="Proteomes" id="UP000268329"/>
    </source>
</evidence>
<dbReference type="KEGG" id="sdd:D9753_32170"/>
<reference evidence="2 3" key="1">
    <citation type="submission" date="2018-10" db="EMBL/GenBank/DDBJ databases">
        <title>The genome of Streptomyces dangxiongensis Z022.</title>
        <authorList>
            <person name="Zhang B."/>
        </authorList>
    </citation>
    <scope>NUCLEOTIDE SEQUENCE [LARGE SCALE GENOMIC DNA]</scope>
    <source>
        <strain evidence="2 3">Z022</strain>
    </source>
</reference>
<dbReference type="Proteomes" id="UP000268329">
    <property type="component" value="Chromosome"/>
</dbReference>
<dbReference type="Pfam" id="PF01740">
    <property type="entry name" value="STAS"/>
    <property type="match status" value="1"/>
</dbReference>
<accession>A0A3G2JPU7</accession>
<gene>
    <name evidence="2" type="ORF">D9753_32170</name>
</gene>
<evidence type="ECO:0000259" key="1">
    <source>
        <dbReference type="PROSITE" id="PS50801"/>
    </source>
</evidence>
<protein>
    <submittedName>
        <fullName evidence="2">Anti-sigma factor antagonist</fullName>
    </submittedName>
</protein>
<proteinExistence type="predicted"/>
<dbReference type="CDD" id="cd07043">
    <property type="entry name" value="STAS_anti-anti-sigma_factors"/>
    <property type="match status" value="1"/>
</dbReference>
<evidence type="ECO:0000313" key="2">
    <source>
        <dbReference type="EMBL" id="AYN42759.1"/>
    </source>
</evidence>
<dbReference type="PROSITE" id="PS50801">
    <property type="entry name" value="STAS"/>
    <property type="match status" value="1"/>
</dbReference>
<keyword evidence="3" id="KW-1185">Reference proteome</keyword>
<dbReference type="Gene3D" id="3.30.750.24">
    <property type="entry name" value="STAS domain"/>
    <property type="match status" value="1"/>
</dbReference>
<dbReference type="OrthoDB" id="4231780at2"/>
<dbReference type="GO" id="GO:0043856">
    <property type="term" value="F:anti-sigma factor antagonist activity"/>
    <property type="evidence" value="ECO:0007669"/>
    <property type="project" value="TreeGrafter"/>
</dbReference>
<dbReference type="InterPro" id="IPR002645">
    <property type="entry name" value="STAS_dom"/>
</dbReference>
<dbReference type="InterPro" id="IPR036513">
    <property type="entry name" value="STAS_dom_sf"/>
</dbReference>